<dbReference type="PROSITE" id="PS51332">
    <property type="entry name" value="B12_BINDING"/>
    <property type="match status" value="1"/>
</dbReference>
<protein>
    <submittedName>
        <fullName evidence="8">Uncharacterized protein</fullName>
    </submittedName>
</protein>
<evidence type="ECO:0000313" key="8">
    <source>
        <dbReference type="EMBL" id="OHA59143.1"/>
    </source>
</evidence>
<accession>A0A1G2QFF5</accession>
<evidence type="ECO:0000256" key="3">
    <source>
        <dbReference type="ARBA" id="ARBA00022723"/>
    </source>
</evidence>
<dbReference type="STRING" id="1802436.A2370_03080"/>
<sequence>MVNGNLDGLVMAIINLPLRENARPNTPPQGPGLLAANLRQRNAAVSIIDLNGYRISDQLAKKRGLSYGRHLTAREAGDLISRYFNRDGEPAIIALSGMITTLRWQETVAQICRQLIPEAFIISGGGLATEIGETLLSWITDLNAIVLGEGDEIILTIAEQVRRHRDQGHQAWHQFLADKKVYRGTRLKCLDGLPFPAWDLLERDVDGYPLLEDYIQTPVWGGSANNSSATSFTMDRSLTTVSSRGCPHGCAFCWRGTQGQQKYRNRSADDLIKEAVWLRDCYQLDFLGFPDDNFAIDKKRLAILAERFQCEVGLLWGTHTRLDEADDRLALMVKAGCIYIGFGAESASASVLTRMNKGGFMLRGGSVQINGHSFPRTMVDGIKHCHEVGIHSNCTWIMAYPGETLNDLKTSVAFILWQTEEATEGLISGTPEYERAVASINRKMFTATAYPGTAMFSEPKVRQILASRFSLSFDRSNQPVHDRNLKRYVESLDDATKVLTAKDGSPVNYGEMSDDQFLIARDLINRGQVEKILSL</sequence>
<dbReference type="Gene3D" id="3.40.50.280">
    <property type="entry name" value="Cobalamin-binding domain"/>
    <property type="match status" value="1"/>
</dbReference>
<dbReference type="InterPro" id="IPR006638">
    <property type="entry name" value="Elp3/MiaA/NifB-like_rSAM"/>
</dbReference>
<dbReference type="SFLD" id="SFLDS00029">
    <property type="entry name" value="Radical_SAM"/>
    <property type="match status" value="1"/>
</dbReference>
<dbReference type="InterPro" id="IPR023404">
    <property type="entry name" value="rSAM_horseshoe"/>
</dbReference>
<dbReference type="Proteomes" id="UP000176222">
    <property type="component" value="Unassembled WGS sequence"/>
</dbReference>
<evidence type="ECO:0000256" key="2">
    <source>
        <dbReference type="ARBA" id="ARBA00022691"/>
    </source>
</evidence>
<dbReference type="GO" id="GO:0005829">
    <property type="term" value="C:cytosol"/>
    <property type="evidence" value="ECO:0007669"/>
    <property type="project" value="TreeGrafter"/>
</dbReference>
<keyword evidence="4" id="KW-0408">Iron</keyword>
<evidence type="ECO:0000256" key="1">
    <source>
        <dbReference type="ARBA" id="ARBA00001966"/>
    </source>
</evidence>
<dbReference type="SMART" id="SM00729">
    <property type="entry name" value="Elp3"/>
    <property type="match status" value="1"/>
</dbReference>
<evidence type="ECO:0000259" key="6">
    <source>
        <dbReference type="PROSITE" id="PS51332"/>
    </source>
</evidence>
<feature type="domain" description="Radical SAM core" evidence="7">
    <location>
        <begin position="232"/>
        <end position="474"/>
    </location>
</feature>
<dbReference type="EMBL" id="MHTH01000005">
    <property type="protein sequence ID" value="OHA59143.1"/>
    <property type="molecule type" value="Genomic_DNA"/>
</dbReference>
<dbReference type="PROSITE" id="PS51918">
    <property type="entry name" value="RADICAL_SAM"/>
    <property type="match status" value="1"/>
</dbReference>
<dbReference type="GO" id="GO:0031419">
    <property type="term" value="F:cobalamin binding"/>
    <property type="evidence" value="ECO:0007669"/>
    <property type="project" value="InterPro"/>
</dbReference>
<feature type="domain" description="B12-binding" evidence="6">
    <location>
        <begin position="11"/>
        <end position="168"/>
    </location>
</feature>
<keyword evidence="2" id="KW-0949">S-adenosyl-L-methionine</keyword>
<keyword evidence="5" id="KW-0411">Iron-sulfur</keyword>
<dbReference type="GO" id="GO:0003824">
    <property type="term" value="F:catalytic activity"/>
    <property type="evidence" value="ECO:0007669"/>
    <property type="project" value="InterPro"/>
</dbReference>
<dbReference type="InterPro" id="IPR051198">
    <property type="entry name" value="BchE-like"/>
</dbReference>
<dbReference type="GO" id="GO:0051536">
    <property type="term" value="F:iron-sulfur cluster binding"/>
    <property type="evidence" value="ECO:0007669"/>
    <property type="project" value="UniProtKB-KW"/>
</dbReference>
<dbReference type="PANTHER" id="PTHR43409:SF7">
    <property type="entry name" value="BLL1977 PROTEIN"/>
    <property type="match status" value="1"/>
</dbReference>
<dbReference type="InterPro" id="IPR006158">
    <property type="entry name" value="Cobalamin-bd"/>
</dbReference>
<evidence type="ECO:0000313" key="9">
    <source>
        <dbReference type="Proteomes" id="UP000176222"/>
    </source>
</evidence>
<proteinExistence type="predicted"/>
<dbReference type="GO" id="GO:0046872">
    <property type="term" value="F:metal ion binding"/>
    <property type="evidence" value="ECO:0007669"/>
    <property type="project" value="UniProtKB-KW"/>
</dbReference>
<dbReference type="SUPFAM" id="SSF102114">
    <property type="entry name" value="Radical SAM enzymes"/>
    <property type="match status" value="1"/>
</dbReference>
<gene>
    <name evidence="8" type="ORF">A2370_03080</name>
</gene>
<evidence type="ECO:0000256" key="4">
    <source>
        <dbReference type="ARBA" id="ARBA00023004"/>
    </source>
</evidence>
<dbReference type="Gene3D" id="3.80.30.20">
    <property type="entry name" value="tm_1862 like domain"/>
    <property type="match status" value="1"/>
</dbReference>
<dbReference type="Pfam" id="PF04055">
    <property type="entry name" value="Radical_SAM"/>
    <property type="match status" value="1"/>
</dbReference>
<evidence type="ECO:0000256" key="5">
    <source>
        <dbReference type="ARBA" id="ARBA00023014"/>
    </source>
</evidence>
<dbReference type="SFLD" id="SFLDG01082">
    <property type="entry name" value="B12-binding_domain_containing"/>
    <property type="match status" value="1"/>
</dbReference>
<keyword evidence="3" id="KW-0479">Metal-binding</keyword>
<dbReference type="InterPro" id="IPR058240">
    <property type="entry name" value="rSAM_sf"/>
</dbReference>
<reference evidence="8 9" key="1">
    <citation type="journal article" date="2016" name="Nat. Commun.">
        <title>Thousands of microbial genomes shed light on interconnected biogeochemical processes in an aquifer system.</title>
        <authorList>
            <person name="Anantharaman K."/>
            <person name="Brown C.T."/>
            <person name="Hug L.A."/>
            <person name="Sharon I."/>
            <person name="Castelle C.J."/>
            <person name="Probst A.J."/>
            <person name="Thomas B.C."/>
            <person name="Singh A."/>
            <person name="Wilkins M.J."/>
            <person name="Karaoz U."/>
            <person name="Brodie E.L."/>
            <person name="Williams K.H."/>
            <person name="Hubbard S.S."/>
            <person name="Banfield J.F."/>
        </authorList>
    </citation>
    <scope>NUCLEOTIDE SEQUENCE [LARGE SCALE GENOMIC DNA]</scope>
</reference>
<evidence type="ECO:0000259" key="7">
    <source>
        <dbReference type="PROSITE" id="PS51918"/>
    </source>
</evidence>
<organism evidence="8 9">
    <name type="scientific">Candidatus Vogelbacteria bacterium RIFOXYB1_FULL_42_16</name>
    <dbReference type="NCBI Taxonomy" id="1802436"/>
    <lineage>
        <taxon>Bacteria</taxon>
        <taxon>Candidatus Vogeliibacteriota</taxon>
    </lineage>
</organism>
<dbReference type="InterPro" id="IPR007197">
    <property type="entry name" value="rSAM"/>
</dbReference>
<comment type="cofactor">
    <cofactor evidence="1">
        <name>[4Fe-4S] cluster</name>
        <dbReference type="ChEBI" id="CHEBI:49883"/>
    </cofactor>
</comment>
<comment type="caution">
    <text evidence="8">The sequence shown here is derived from an EMBL/GenBank/DDBJ whole genome shotgun (WGS) entry which is preliminary data.</text>
</comment>
<dbReference type="AlphaFoldDB" id="A0A1G2QFF5"/>
<dbReference type="PANTHER" id="PTHR43409">
    <property type="entry name" value="ANAEROBIC MAGNESIUM-PROTOPORPHYRIN IX MONOMETHYL ESTER CYCLASE-RELATED"/>
    <property type="match status" value="1"/>
</dbReference>
<name>A0A1G2QFF5_9BACT</name>